<sequence>MFPASLRAAEPSSVGGAALDQVLGLSVGAAVVTAVLVYVAWAHRTHRIEWFQRLGDALHARTGEPGWASIPALFVASSLVVALLGFLWDVSLHAGRGRDEGPLANPAHYLILYGLFALFVAGMSAVVFPRDGQKPGIASVRITRRWYAPVAGIFIAACGFYALIGFPLDDVWHRLFGQDVTLWGPTHLMLIGGAGLSTAGIILLHREAEFSEEWKRSADNHSARTLHKLTLSMAFGGLLIGLSVFQAEFDFGIAQFRMVFAPLMIAAAAALTLVAARLYAGPGAALFAAFFFVIVRGVVSFIVGDVFGQANHVFPLYLGSALLIELLALSRLKERPLVFGAVGGLLIGTVGSVIEKFWNDAVFQFPWPRDIWLESLVTVVPVAVGAGLCGALFAVGLDGRLPVNRWVGRSIVVGSILVTSLAVANGLNATVPDDAQVRFTVQQVGTEDEPEVMVQATTTEGLVDAHPTWVQITAWQGGGAGVVTQQLRRTGPDSWETTSPVPIGGSWKTLLRVQDGRMLTAAPIFLPADEALGAEEVPAEAEMTRDFVPEITILQRERELDTSPWLWGAANLVVLVCSLAILAGISVAVARVSGAIAREGRRRREELESGPGGGDGVDEGSGAGRA</sequence>
<dbReference type="KEGG" id="aer:AERYTH_02305"/>
<feature type="transmembrane region" description="Helical" evidence="2">
    <location>
        <begin position="565"/>
        <end position="594"/>
    </location>
</feature>
<name>A0A0U3SYH4_9ACTN</name>
<proteinExistence type="predicted"/>
<feature type="transmembrane region" description="Helical" evidence="2">
    <location>
        <begin position="286"/>
        <end position="307"/>
    </location>
</feature>
<feature type="transmembrane region" description="Helical" evidence="2">
    <location>
        <begin position="337"/>
        <end position="359"/>
    </location>
</feature>
<feature type="transmembrane region" description="Helical" evidence="2">
    <location>
        <begin position="67"/>
        <end position="88"/>
    </location>
</feature>
<keyword evidence="2" id="KW-0812">Transmembrane</keyword>
<dbReference type="PATRIC" id="fig|2041.4.peg.487"/>
<feature type="transmembrane region" description="Helical" evidence="2">
    <location>
        <begin position="108"/>
        <end position="128"/>
    </location>
</feature>
<evidence type="ECO:0000313" key="3">
    <source>
        <dbReference type="EMBL" id="ALX03610.1"/>
    </source>
</evidence>
<feature type="transmembrane region" description="Helical" evidence="2">
    <location>
        <begin position="313"/>
        <end position="330"/>
    </location>
</feature>
<feature type="transmembrane region" description="Helical" evidence="2">
    <location>
        <begin position="188"/>
        <end position="205"/>
    </location>
</feature>
<feature type="transmembrane region" description="Helical" evidence="2">
    <location>
        <begin position="406"/>
        <end position="424"/>
    </location>
</feature>
<keyword evidence="2" id="KW-0472">Membrane</keyword>
<dbReference type="Proteomes" id="UP000067689">
    <property type="component" value="Chromosome"/>
</dbReference>
<feature type="transmembrane region" description="Helical" evidence="2">
    <location>
        <begin position="22"/>
        <end position="41"/>
    </location>
</feature>
<keyword evidence="2" id="KW-1133">Transmembrane helix</keyword>
<organism evidence="3 4">
    <name type="scientific">Aeromicrobium erythreum</name>
    <dbReference type="NCBI Taxonomy" id="2041"/>
    <lineage>
        <taxon>Bacteria</taxon>
        <taxon>Bacillati</taxon>
        <taxon>Actinomycetota</taxon>
        <taxon>Actinomycetes</taxon>
        <taxon>Propionibacteriales</taxon>
        <taxon>Nocardioidaceae</taxon>
        <taxon>Aeromicrobium</taxon>
    </lineage>
</organism>
<keyword evidence="4" id="KW-1185">Reference proteome</keyword>
<feature type="transmembrane region" description="Helical" evidence="2">
    <location>
        <begin position="148"/>
        <end position="168"/>
    </location>
</feature>
<accession>A0A0U3SYH4</accession>
<dbReference type="RefSeq" id="WP_067854135.1">
    <property type="nucleotide sequence ID" value="NZ_CP011502.1"/>
</dbReference>
<dbReference type="AlphaFoldDB" id="A0A0U3SYH4"/>
<feature type="transmembrane region" description="Helical" evidence="2">
    <location>
        <begin position="371"/>
        <end position="394"/>
    </location>
</feature>
<dbReference type="EMBL" id="CP011502">
    <property type="protein sequence ID" value="ALX03610.1"/>
    <property type="molecule type" value="Genomic_DNA"/>
</dbReference>
<protein>
    <submittedName>
        <fullName evidence="3">Uncharacterized protein</fullName>
    </submittedName>
</protein>
<feature type="compositionally biased region" description="Gly residues" evidence="1">
    <location>
        <begin position="610"/>
        <end position="626"/>
    </location>
</feature>
<reference evidence="3 4" key="1">
    <citation type="journal article" date="1991" name="Int. J. Syst. Bacteriol.">
        <title>Description of the erythromycin-producing bacterium Arthrobacter sp. strain NRRL B-3381 as Aeromicrobium erythreum gen. nov., sp. nov.</title>
        <authorList>
            <person name="Miller E.S."/>
            <person name="Woese C.R."/>
            <person name="Brenner S."/>
        </authorList>
    </citation>
    <scope>NUCLEOTIDE SEQUENCE [LARGE SCALE GENOMIC DNA]</scope>
    <source>
        <strain evidence="3 4">AR18</strain>
    </source>
</reference>
<dbReference type="STRING" id="2041.AERYTH_02305"/>
<evidence type="ECO:0000313" key="4">
    <source>
        <dbReference type="Proteomes" id="UP000067689"/>
    </source>
</evidence>
<feature type="region of interest" description="Disordered" evidence="1">
    <location>
        <begin position="600"/>
        <end position="626"/>
    </location>
</feature>
<evidence type="ECO:0000256" key="2">
    <source>
        <dbReference type="SAM" id="Phobius"/>
    </source>
</evidence>
<gene>
    <name evidence="3" type="ORF">AERYTH_02305</name>
</gene>
<feature type="transmembrane region" description="Helical" evidence="2">
    <location>
        <begin position="259"/>
        <end position="279"/>
    </location>
</feature>
<evidence type="ECO:0000256" key="1">
    <source>
        <dbReference type="SAM" id="MobiDB-lite"/>
    </source>
</evidence>
<feature type="transmembrane region" description="Helical" evidence="2">
    <location>
        <begin position="226"/>
        <end position="247"/>
    </location>
</feature>